<dbReference type="SUPFAM" id="SSF103025">
    <property type="entry name" value="Folate-binding domain"/>
    <property type="match status" value="1"/>
</dbReference>
<gene>
    <name evidence="6" type="ORF">DRV85_11020</name>
</gene>
<dbReference type="PRINTS" id="PR00368">
    <property type="entry name" value="FADPNR"/>
</dbReference>
<dbReference type="GO" id="GO:0005829">
    <property type="term" value="C:cytosol"/>
    <property type="evidence" value="ECO:0007669"/>
    <property type="project" value="TreeGrafter"/>
</dbReference>
<proteinExistence type="inferred from homology"/>
<sequence length="946" mass="100862">MSGWRLPSGGAIDRARPLGFTFDGRQFEGFAGDTLASALLASGTRILGRSFKYHRPRGLWGMGGEEPNAIIDVTDAGVTTPNLRATLVPLRAGLEARSVNASPTAERDCWAVLDLLHRFLPAGFYYKTFMAPDWMRWEPSIRRMAGLGRLDPGNRPPADAVPMNARADLLVIGAGPAGLAAARAAARNGRAVWLVEEAPAIGGALRWRGGAIEGADWEAFAADTAQTVEAAGGRVMTDTTLWGAFDHGLYAAWERRAGRGDRHWRIRAGEVVLAAGALERPLWFANNDLPGVMSAEAGLHYLSLYGVAAGRRVLVACANDAPYAVAGALAEAGAQVTLADARADTPEAPEGVRLLRGARISRARGTREVGAADVDGAHLDVDTILCSGGWTPTVHLFCQAGGKLDLDARRDALVPRPGTAPMQVAGAANGAFGLQAALDEGHRAGGGTGPAPRAAAAADWAVMPMRPDPASGGRQWIDLQNDVTFKDVKLAAQEGFRSVEHLKRYTTLGMATDQGRTANFAGLAALAAVTGRSVEETGTTTYRPPFAPVPFPVIAGPRRGELFNPPRRLPLEPAHRDLGARWRDYGGWLRPATYGEGDEAALAQAEALEARQAAGLYDASSLGKIEVIGPGAAALVDFCNYVRMSTLEPGRARYGFMLSESGVVHDDGVVLRLAEDRFLVSASSSHTASVRLMLEEARQDRFDPRQVFVHDVTAHWTTLTVTGPGARELILGAGIAEEVAALRFMRVAETAWRGVPLRAARVSFTGDLSYELSVPARHGGMLMQALDGARAAVGACWIGLEALMILRAEKGFVLVGKDTDGVTMPQDLGWTGPREKRTDEYLGRRALFTPEARRADRRQLVGLEAEGEALPVGAHAVPLEGQRRSLGFVTSSHMSPVLGRPIALALVEAGNDRLGQEVGIFHLGETRRARIVPACSYDPEGTRRDG</sequence>
<keyword evidence="2" id="KW-0560">Oxidoreductase</keyword>
<dbReference type="PANTHER" id="PTHR43757:SF2">
    <property type="entry name" value="AMINOMETHYLTRANSFERASE, MITOCHONDRIAL"/>
    <property type="match status" value="1"/>
</dbReference>
<comment type="caution">
    <text evidence="6">The sequence shown here is derived from an EMBL/GenBank/DDBJ whole genome shotgun (WGS) entry which is preliminary data.</text>
</comment>
<evidence type="ECO:0000256" key="2">
    <source>
        <dbReference type="ARBA" id="ARBA00023002"/>
    </source>
</evidence>
<dbReference type="Gene3D" id="1.10.10.1100">
    <property type="entry name" value="BFD-like [2Fe-2S]-binding domain"/>
    <property type="match status" value="1"/>
</dbReference>
<dbReference type="InterPro" id="IPR027266">
    <property type="entry name" value="TrmE/GcvT-like"/>
</dbReference>
<dbReference type="AlphaFoldDB" id="A0A365U7Z1"/>
<accession>A0A365U7Z1</accession>
<dbReference type="Pfam" id="PF12831">
    <property type="entry name" value="FAD_oxidored"/>
    <property type="match status" value="1"/>
</dbReference>
<dbReference type="InterPro" id="IPR042204">
    <property type="entry name" value="2Fe-2S-bd_N"/>
</dbReference>
<evidence type="ECO:0000313" key="6">
    <source>
        <dbReference type="EMBL" id="RBI84787.1"/>
    </source>
</evidence>
<dbReference type="Proteomes" id="UP000253370">
    <property type="component" value="Unassembled WGS sequence"/>
</dbReference>
<dbReference type="InterPro" id="IPR028896">
    <property type="entry name" value="GcvT/YgfZ/DmdA"/>
</dbReference>
<evidence type="ECO:0000259" key="5">
    <source>
        <dbReference type="Pfam" id="PF17806"/>
    </source>
</evidence>
<keyword evidence="7" id="KW-1185">Reference proteome</keyword>
<dbReference type="RefSeq" id="WP_113289524.1">
    <property type="nucleotide sequence ID" value="NZ_QNTQ01000009.1"/>
</dbReference>
<dbReference type="OrthoDB" id="5287468at2"/>
<evidence type="ECO:0000259" key="3">
    <source>
        <dbReference type="Pfam" id="PF01571"/>
    </source>
</evidence>
<dbReference type="InterPro" id="IPR013977">
    <property type="entry name" value="GcvT_C"/>
</dbReference>
<evidence type="ECO:0000259" key="4">
    <source>
        <dbReference type="Pfam" id="PF08669"/>
    </source>
</evidence>
<dbReference type="InterPro" id="IPR036188">
    <property type="entry name" value="FAD/NAD-bd_sf"/>
</dbReference>
<reference evidence="6 7" key="1">
    <citation type="submission" date="2018-07" db="EMBL/GenBank/DDBJ databases">
        <title>Rhodosalinus sp. strain E84T genomic sequence and assembly.</title>
        <authorList>
            <person name="Liu Z.-W."/>
            <person name="Lu D.-C."/>
        </authorList>
    </citation>
    <scope>NUCLEOTIDE SEQUENCE [LARGE SCALE GENOMIC DNA]</scope>
    <source>
        <strain evidence="6 7">E84</strain>
    </source>
</reference>
<feature type="domain" description="Aminomethyltransferase C-terminal" evidence="4">
    <location>
        <begin position="858"/>
        <end position="938"/>
    </location>
</feature>
<dbReference type="Pfam" id="PF17806">
    <property type="entry name" value="SO_alpha_A3"/>
    <property type="match status" value="1"/>
</dbReference>
<evidence type="ECO:0000256" key="1">
    <source>
        <dbReference type="ARBA" id="ARBA00008609"/>
    </source>
</evidence>
<feature type="domain" description="SoxA A3" evidence="5">
    <location>
        <begin position="473"/>
        <end position="556"/>
    </location>
</feature>
<dbReference type="GO" id="GO:0016491">
    <property type="term" value="F:oxidoreductase activity"/>
    <property type="evidence" value="ECO:0007669"/>
    <property type="project" value="UniProtKB-KW"/>
</dbReference>
<dbReference type="InterPro" id="IPR029043">
    <property type="entry name" value="GcvT/YgfZ_C"/>
</dbReference>
<protein>
    <submittedName>
        <fullName evidence="6">Sarcosine oxidase subunit alpha family protein</fullName>
    </submittedName>
</protein>
<dbReference type="EMBL" id="QNTQ01000009">
    <property type="protein sequence ID" value="RBI84787.1"/>
    <property type="molecule type" value="Genomic_DNA"/>
</dbReference>
<dbReference type="Pfam" id="PF01571">
    <property type="entry name" value="GCV_T"/>
    <property type="match status" value="1"/>
</dbReference>
<dbReference type="InterPro" id="IPR041117">
    <property type="entry name" value="SoxA_A3"/>
</dbReference>
<organism evidence="6 7">
    <name type="scientific">Rhodosalinus halophilus</name>
    <dbReference type="NCBI Taxonomy" id="2259333"/>
    <lineage>
        <taxon>Bacteria</taxon>
        <taxon>Pseudomonadati</taxon>
        <taxon>Pseudomonadota</taxon>
        <taxon>Alphaproteobacteria</taxon>
        <taxon>Rhodobacterales</taxon>
        <taxon>Paracoccaceae</taxon>
        <taxon>Rhodosalinus</taxon>
    </lineage>
</organism>
<dbReference type="Gene3D" id="3.10.20.440">
    <property type="entry name" value="2Fe-2S iron-sulphur cluster binding domain, sarcosine oxidase, alpha subunit, N-terminal domain"/>
    <property type="match status" value="1"/>
</dbReference>
<dbReference type="Gene3D" id="3.50.50.60">
    <property type="entry name" value="FAD/NAD(P)-binding domain"/>
    <property type="match status" value="1"/>
</dbReference>
<dbReference type="InterPro" id="IPR041854">
    <property type="entry name" value="BFD-like_2Fe2S-bd_dom_sf"/>
</dbReference>
<dbReference type="PANTHER" id="PTHR43757">
    <property type="entry name" value="AMINOMETHYLTRANSFERASE"/>
    <property type="match status" value="1"/>
</dbReference>
<feature type="domain" description="GCVT N-terminal" evidence="3">
    <location>
        <begin position="573"/>
        <end position="829"/>
    </location>
</feature>
<comment type="similarity">
    <text evidence="1">Belongs to the GcvT family.</text>
</comment>
<dbReference type="InterPro" id="IPR006222">
    <property type="entry name" value="GCVT_N"/>
</dbReference>
<dbReference type="Pfam" id="PF08669">
    <property type="entry name" value="GCV_T_C"/>
    <property type="match status" value="1"/>
</dbReference>
<dbReference type="Pfam" id="PF13510">
    <property type="entry name" value="Fer2_4"/>
    <property type="match status" value="1"/>
</dbReference>
<evidence type="ECO:0000313" key="7">
    <source>
        <dbReference type="Proteomes" id="UP000253370"/>
    </source>
</evidence>
<dbReference type="Gene3D" id="3.30.1360.120">
    <property type="entry name" value="Probable tRNA modification gtpase trme, domain 1"/>
    <property type="match status" value="1"/>
</dbReference>
<dbReference type="PRINTS" id="PR00411">
    <property type="entry name" value="PNDRDTASEI"/>
</dbReference>
<dbReference type="SUPFAM" id="SSF101790">
    <property type="entry name" value="Aminomethyltransferase beta-barrel domain"/>
    <property type="match status" value="1"/>
</dbReference>
<dbReference type="SUPFAM" id="SSF51905">
    <property type="entry name" value="FAD/NAD(P)-binding domain"/>
    <property type="match status" value="1"/>
</dbReference>
<name>A0A365U7Z1_9RHOB</name>